<evidence type="ECO:0000259" key="2">
    <source>
        <dbReference type="PROSITE" id="PS50017"/>
    </source>
</evidence>
<feature type="region of interest" description="Disordered" evidence="1">
    <location>
        <begin position="1"/>
        <end position="61"/>
    </location>
</feature>
<dbReference type="Proteomes" id="UP001159427">
    <property type="component" value="Unassembled WGS sequence"/>
</dbReference>
<dbReference type="SUPFAM" id="SSF47986">
    <property type="entry name" value="DEATH domain"/>
    <property type="match status" value="1"/>
</dbReference>
<feature type="compositionally biased region" description="Polar residues" evidence="1">
    <location>
        <begin position="30"/>
        <end position="46"/>
    </location>
</feature>
<keyword evidence="4" id="KW-1185">Reference proteome</keyword>
<feature type="compositionally biased region" description="Low complexity" evidence="1">
    <location>
        <begin position="263"/>
        <end position="276"/>
    </location>
</feature>
<protein>
    <recommendedName>
        <fullName evidence="2">Death domain-containing protein</fullName>
    </recommendedName>
</protein>
<feature type="compositionally biased region" description="Low complexity" evidence="1">
    <location>
        <begin position="19"/>
        <end position="29"/>
    </location>
</feature>
<feature type="compositionally biased region" description="Polar residues" evidence="1">
    <location>
        <begin position="490"/>
        <end position="499"/>
    </location>
</feature>
<feature type="region of interest" description="Disordered" evidence="1">
    <location>
        <begin position="381"/>
        <end position="400"/>
    </location>
</feature>
<feature type="compositionally biased region" description="Basic and acidic residues" evidence="1">
    <location>
        <begin position="472"/>
        <end position="482"/>
    </location>
</feature>
<dbReference type="PROSITE" id="PS50017">
    <property type="entry name" value="DEATH_DOMAIN"/>
    <property type="match status" value="1"/>
</dbReference>
<feature type="region of interest" description="Disordered" evidence="1">
    <location>
        <begin position="423"/>
        <end position="445"/>
    </location>
</feature>
<dbReference type="InterPro" id="IPR000488">
    <property type="entry name" value="Death_dom"/>
</dbReference>
<evidence type="ECO:0000256" key="1">
    <source>
        <dbReference type="SAM" id="MobiDB-lite"/>
    </source>
</evidence>
<dbReference type="SMART" id="SM00005">
    <property type="entry name" value="DEATH"/>
    <property type="match status" value="1"/>
</dbReference>
<accession>A0ABN8LJX7</accession>
<dbReference type="EMBL" id="CALNXI010000061">
    <property type="protein sequence ID" value="CAH3017366.1"/>
    <property type="molecule type" value="Genomic_DNA"/>
</dbReference>
<feature type="region of interest" description="Disordered" evidence="1">
    <location>
        <begin position="464"/>
        <end position="521"/>
    </location>
</feature>
<reference evidence="3 4" key="1">
    <citation type="submission" date="2022-05" db="EMBL/GenBank/DDBJ databases">
        <authorList>
            <consortium name="Genoscope - CEA"/>
            <person name="William W."/>
        </authorList>
    </citation>
    <scope>NUCLEOTIDE SEQUENCE [LARGE SCALE GENOMIC DNA]</scope>
</reference>
<feature type="region of interest" description="Disordered" evidence="1">
    <location>
        <begin position="259"/>
        <end position="278"/>
    </location>
</feature>
<comment type="caution">
    <text evidence="3">The sequence shown here is derived from an EMBL/GenBank/DDBJ whole genome shotgun (WGS) entry which is preliminary data.</text>
</comment>
<gene>
    <name evidence="3" type="ORF">PEVE_00037319</name>
</gene>
<organism evidence="3 4">
    <name type="scientific">Porites evermanni</name>
    <dbReference type="NCBI Taxonomy" id="104178"/>
    <lineage>
        <taxon>Eukaryota</taxon>
        <taxon>Metazoa</taxon>
        <taxon>Cnidaria</taxon>
        <taxon>Anthozoa</taxon>
        <taxon>Hexacorallia</taxon>
        <taxon>Scleractinia</taxon>
        <taxon>Fungiina</taxon>
        <taxon>Poritidae</taxon>
        <taxon>Porites</taxon>
    </lineage>
</organism>
<evidence type="ECO:0000313" key="4">
    <source>
        <dbReference type="Proteomes" id="UP001159427"/>
    </source>
</evidence>
<dbReference type="Gene3D" id="1.10.533.10">
    <property type="entry name" value="Death Domain, Fas"/>
    <property type="match status" value="1"/>
</dbReference>
<evidence type="ECO:0000313" key="3">
    <source>
        <dbReference type="EMBL" id="CAH3017366.1"/>
    </source>
</evidence>
<feature type="region of interest" description="Disordered" evidence="1">
    <location>
        <begin position="209"/>
        <end position="232"/>
    </location>
</feature>
<name>A0ABN8LJX7_9CNID</name>
<feature type="domain" description="Death" evidence="2">
    <location>
        <begin position="78"/>
        <end position="151"/>
    </location>
</feature>
<dbReference type="CDD" id="cd01670">
    <property type="entry name" value="Death"/>
    <property type="match status" value="1"/>
</dbReference>
<dbReference type="InterPro" id="IPR016729">
    <property type="entry name" value="FADD"/>
</dbReference>
<dbReference type="PANTHER" id="PTHR15077">
    <property type="entry name" value="FAS-ASSOCIATING DEATH DOMAIN-CONTAINING PROTEIN FADD"/>
    <property type="match status" value="1"/>
</dbReference>
<dbReference type="Pfam" id="PF00531">
    <property type="entry name" value="Death"/>
    <property type="match status" value="1"/>
</dbReference>
<sequence length="521" mass="59712">MFKVNKNLEFSPPHERDNNINYIPVSNNNTRILTSSSQNNGKSPQLTERHSSDMASLPPLGLSPSHKIIEPDIHDYKLPDNIGVKWKDLARALGYYQPTIEAVETEKGSHTKECCIELLVLWIKREGNDATAVRLADALRSAELKNLADILVCPSYPSQNNEFEKTIREMKNQLVNLEAEGSRLKARNKELEEENQKLRARQECEHKQEAGKVLGMGAKSEESEKQLSSATENYREKEEEILRLSKIIDDLKRELSLAKPNLDDTSQGDGDFSSDSDQADREYRIGVQLKNIKEQLNTYVTSPLQAPVVKQDQLRLAVRLDLLIRLSENLQELYTETQGIISEAGRCREDLRRDYYDLAYHGLRAEHFDLVHRVEDLESAQKEMSEEEKKEYHRLQSYQKDRQRQVEALDKVWRRLFSPVDRLPKKAGSDPTSNKSKGGKKVLRLTDPSNLVRKLKLREETDFEAEAPLASNDEKQEEDSRLMPRKKRSSVGTVILSIQSRKKEGGEQQSSSVPYTLMRDV</sequence>
<dbReference type="PANTHER" id="PTHR15077:SF9">
    <property type="entry name" value="C-TERMINAL OF ROC (COR) DOMAIN-CONTAINING PROTEIN"/>
    <property type="match status" value="1"/>
</dbReference>
<dbReference type="InterPro" id="IPR011029">
    <property type="entry name" value="DEATH-like_dom_sf"/>
</dbReference>
<proteinExistence type="predicted"/>